<dbReference type="InterPro" id="IPR000195">
    <property type="entry name" value="Rab-GAP-TBC_dom"/>
</dbReference>
<proteinExistence type="predicted"/>
<dbReference type="AlphaFoldDB" id="A0A9P6U9Q8"/>
<dbReference type="Gene3D" id="1.10.8.270">
    <property type="entry name" value="putative rabgap domain of human tbc1 domain family member 14 like domains"/>
    <property type="match status" value="1"/>
</dbReference>
<gene>
    <name evidence="3" type="ORF">DFQ27_000521</name>
</gene>
<accession>A0A9P6U9Q8</accession>
<dbReference type="PANTHER" id="PTHR22957">
    <property type="entry name" value="TBC1 DOMAIN FAMILY MEMBER GTPASE-ACTIVATING PROTEIN"/>
    <property type="match status" value="1"/>
</dbReference>
<comment type="caution">
    <text evidence="3">The sequence shown here is derived from an EMBL/GenBank/DDBJ whole genome shotgun (WGS) entry which is preliminary data.</text>
</comment>
<organism evidence="3 4">
    <name type="scientific">Actinomortierella ambigua</name>
    <dbReference type="NCBI Taxonomy" id="1343610"/>
    <lineage>
        <taxon>Eukaryota</taxon>
        <taxon>Fungi</taxon>
        <taxon>Fungi incertae sedis</taxon>
        <taxon>Mucoromycota</taxon>
        <taxon>Mortierellomycotina</taxon>
        <taxon>Mortierellomycetes</taxon>
        <taxon>Mortierellales</taxon>
        <taxon>Mortierellaceae</taxon>
        <taxon>Actinomortierella</taxon>
    </lineage>
</organism>
<feature type="region of interest" description="Disordered" evidence="1">
    <location>
        <begin position="581"/>
        <end position="606"/>
    </location>
</feature>
<feature type="compositionally biased region" description="Acidic residues" evidence="1">
    <location>
        <begin position="173"/>
        <end position="184"/>
    </location>
</feature>
<sequence length="606" mass="67903">MRQYSSRRMTVTLMSPRAVRRVAKKPSLSDLDLSFWQPSVLPETYDSNNAHSRTTTPPPPSATPQSVQVETPLLQAATPADATSCDTNTKSMAGTTITEFTTPLNKPKAAAADLPKYLFSPIPTRRSLFKRVAHLNQNFGSREHQPQTIQASIAQESRWKGQHQTSQEGEGPGGDEADENEEEPQDLHWEAIERILFIYAKLNPGVGYVQGMNEILGPLYYLLANDPNEESRAHAEAESFWLFHLMMAHFRDHFVRSLDRDRVSGIGSTIARMNQRLWQHDEELWENLEDKGIAPEYYSFRWLTVLCTQEFDVPDVWRIWDSILADTGGPGRDYEFLLDFSCAMVCHLKTDLMKGDFADNVKLLQNYPSVDIQPILITASNIRDYRRLDLWSRREKVLPANGRDEFRRISSSGTSSHSTGNITSNNNNNNSNSVGAMGSMRRLFSVRSNLTDLTDASSVHSSPTANRLATIDGVRASDRLDQGLEGSMDDSMLFHTNPPAKRSYPTTPIDVVAPAPPPVPEEPLDLHDPFQLQLLEKMQAVNDTLPRWPIVADKSLDEKSAQPQPSSRRWSTGAWAETLSNWKAKWSGSQSTDPLPASPAPDTTPC</sequence>
<dbReference type="PANTHER" id="PTHR22957:SF27">
    <property type="entry name" value="TBC1 DOMAIN FAMILY MEMBER 13"/>
    <property type="match status" value="1"/>
</dbReference>
<evidence type="ECO:0000313" key="3">
    <source>
        <dbReference type="EMBL" id="KAG0265571.1"/>
    </source>
</evidence>
<evidence type="ECO:0000313" key="4">
    <source>
        <dbReference type="Proteomes" id="UP000807716"/>
    </source>
</evidence>
<protein>
    <recommendedName>
        <fullName evidence="2">Rab-GAP TBC domain-containing protein</fullName>
    </recommendedName>
</protein>
<evidence type="ECO:0000256" key="1">
    <source>
        <dbReference type="SAM" id="MobiDB-lite"/>
    </source>
</evidence>
<evidence type="ECO:0000259" key="2">
    <source>
        <dbReference type="PROSITE" id="PS50086"/>
    </source>
</evidence>
<name>A0A9P6U9Q8_9FUNG</name>
<dbReference type="Gene3D" id="1.10.472.80">
    <property type="entry name" value="Ypt/Rab-GAP domain of gyp1p, domain 3"/>
    <property type="match status" value="1"/>
</dbReference>
<dbReference type="GO" id="GO:0005096">
    <property type="term" value="F:GTPase activator activity"/>
    <property type="evidence" value="ECO:0007669"/>
    <property type="project" value="TreeGrafter"/>
</dbReference>
<dbReference type="Proteomes" id="UP000807716">
    <property type="component" value="Unassembled WGS sequence"/>
</dbReference>
<feature type="compositionally biased region" description="Polar residues" evidence="1">
    <location>
        <begin position="139"/>
        <end position="155"/>
    </location>
</feature>
<feature type="region of interest" description="Disordered" evidence="1">
    <location>
        <begin position="139"/>
        <end position="184"/>
    </location>
</feature>
<feature type="compositionally biased region" description="Low complexity" evidence="1">
    <location>
        <begin position="409"/>
        <end position="433"/>
    </location>
</feature>
<feature type="domain" description="Rab-GAP TBC" evidence="2">
    <location>
        <begin position="119"/>
        <end position="327"/>
    </location>
</feature>
<dbReference type="SUPFAM" id="SSF47923">
    <property type="entry name" value="Ypt/Rab-GAP domain of gyp1p"/>
    <property type="match status" value="2"/>
</dbReference>
<dbReference type="InterPro" id="IPR035969">
    <property type="entry name" value="Rab-GAP_TBC_sf"/>
</dbReference>
<dbReference type="OrthoDB" id="27140at2759"/>
<feature type="compositionally biased region" description="Pro residues" evidence="1">
    <location>
        <begin position="596"/>
        <end position="606"/>
    </location>
</feature>
<feature type="region of interest" description="Disordered" evidence="1">
    <location>
        <begin position="406"/>
        <end position="436"/>
    </location>
</feature>
<dbReference type="Pfam" id="PF00566">
    <property type="entry name" value="RabGAP-TBC"/>
    <property type="match status" value="1"/>
</dbReference>
<dbReference type="EMBL" id="JAAAJB010000113">
    <property type="protein sequence ID" value="KAG0265571.1"/>
    <property type="molecule type" value="Genomic_DNA"/>
</dbReference>
<reference evidence="3" key="1">
    <citation type="journal article" date="2020" name="Fungal Divers.">
        <title>Resolving the Mortierellaceae phylogeny through synthesis of multi-gene phylogenetics and phylogenomics.</title>
        <authorList>
            <person name="Vandepol N."/>
            <person name="Liber J."/>
            <person name="Desiro A."/>
            <person name="Na H."/>
            <person name="Kennedy M."/>
            <person name="Barry K."/>
            <person name="Grigoriev I.V."/>
            <person name="Miller A.N."/>
            <person name="O'Donnell K."/>
            <person name="Stajich J.E."/>
            <person name="Bonito G."/>
        </authorList>
    </citation>
    <scope>NUCLEOTIDE SEQUENCE</scope>
    <source>
        <strain evidence="3">BC1065</strain>
    </source>
</reference>
<dbReference type="PROSITE" id="PS50086">
    <property type="entry name" value="TBC_RABGAP"/>
    <property type="match status" value="1"/>
</dbReference>
<feature type="region of interest" description="Disordered" evidence="1">
    <location>
        <begin position="46"/>
        <end position="66"/>
    </location>
</feature>
<keyword evidence="4" id="KW-1185">Reference proteome</keyword>
<dbReference type="GO" id="GO:0006886">
    <property type="term" value="P:intracellular protein transport"/>
    <property type="evidence" value="ECO:0007669"/>
    <property type="project" value="TreeGrafter"/>
</dbReference>
<dbReference type="SMART" id="SM00164">
    <property type="entry name" value="TBC"/>
    <property type="match status" value="1"/>
</dbReference>